<keyword evidence="1" id="KW-0812">Transmembrane</keyword>
<dbReference type="Proteomes" id="UP000615446">
    <property type="component" value="Unassembled WGS sequence"/>
</dbReference>
<dbReference type="EMBL" id="BLAL01000169">
    <property type="protein sequence ID" value="GES87711.1"/>
    <property type="molecule type" value="Genomic_DNA"/>
</dbReference>
<feature type="transmembrane region" description="Helical" evidence="1">
    <location>
        <begin position="203"/>
        <end position="222"/>
    </location>
</feature>
<evidence type="ECO:0000313" key="4">
    <source>
        <dbReference type="Proteomes" id="UP000247702"/>
    </source>
</evidence>
<reference evidence="2 4" key="1">
    <citation type="submission" date="2017-11" db="EMBL/GenBank/DDBJ databases">
        <title>The genome of Rhizophagus clarus HR1 reveals common genetic basis of auxotrophy among arbuscular mycorrhizal fungi.</title>
        <authorList>
            <person name="Kobayashi Y."/>
        </authorList>
    </citation>
    <scope>NUCLEOTIDE SEQUENCE [LARGE SCALE GENOMIC DNA]</scope>
    <source>
        <strain evidence="2 4">HR1</strain>
    </source>
</reference>
<evidence type="ECO:0000313" key="2">
    <source>
        <dbReference type="EMBL" id="GBB92950.1"/>
    </source>
</evidence>
<keyword evidence="1" id="KW-0472">Membrane</keyword>
<accession>A0A2Z6QSC6</accession>
<dbReference type="AlphaFoldDB" id="A0A2Z6QSC6"/>
<feature type="transmembrane region" description="Helical" evidence="1">
    <location>
        <begin position="12"/>
        <end position="29"/>
    </location>
</feature>
<gene>
    <name evidence="3" type="ORF">RCL2_001469700</name>
    <name evidence="2" type="ORF">RclHR1_02090014</name>
</gene>
<keyword evidence="1" id="KW-1133">Transmembrane helix</keyword>
<feature type="transmembrane region" description="Helical" evidence="1">
    <location>
        <begin position="100"/>
        <end position="120"/>
    </location>
</feature>
<evidence type="ECO:0000313" key="3">
    <source>
        <dbReference type="EMBL" id="GES87711.1"/>
    </source>
</evidence>
<feature type="transmembrane region" description="Helical" evidence="1">
    <location>
        <begin position="36"/>
        <end position="55"/>
    </location>
</feature>
<sequence length="488" mass="57022">MSSSDIDYKKTVFDLYFFQAFSFISALLIAKSSKAFDDIVICLSILLPTIIRFFLTSHPFWGFLIIVLGIIMIYFILEFYNYKVGKESGNKFLDCFKVPFVLLLQLRSIIPLFITLYVFYLPLAVEVYDKASMKLFSPFESPKNIHTFCLTKSDVVACEISYYIRLYILWLSLLVCIVDLILNFAILKYRLYVLMKSLSMLRLVWLCVITLLPGIVFGILLSDESQNYYVYKISTCLSISACIALLKHYLATDYDTYFSQYINTHRLFEMIIKTIDCLTNIENKLREYEGKPVKVQKVLDGKLDHQWVRCNIKKNDICFNEIFKDLKDKFAARHMIDTKIDSINSSVDKSNAKVLSKLKKIKKKFDKDVGKKLKNEIGLDLEENKTLEIIDDLKDICTGSDRRDLQQIIVDKDYKEEESNTFSGGIGTLENYVRNFFNKLESIEEGPQAELSIDEKEIIYKTFRNVSKFEGYRKKHEDFFKDLYKPRK</sequence>
<comment type="caution">
    <text evidence="2">The sequence shown here is derived from an EMBL/GenBank/DDBJ whole genome shotgun (WGS) entry which is preliminary data.</text>
</comment>
<reference evidence="3" key="2">
    <citation type="submission" date="2019-10" db="EMBL/GenBank/DDBJ databases">
        <title>Conservation and host-specific expression of non-tandemly repeated heterogenous ribosome RNA gene in arbuscular mycorrhizal fungi.</title>
        <authorList>
            <person name="Maeda T."/>
            <person name="Kobayashi Y."/>
            <person name="Nakagawa T."/>
            <person name="Ezawa T."/>
            <person name="Yamaguchi K."/>
            <person name="Bino T."/>
            <person name="Nishimoto Y."/>
            <person name="Shigenobu S."/>
            <person name="Kawaguchi M."/>
        </authorList>
    </citation>
    <scope>NUCLEOTIDE SEQUENCE</scope>
    <source>
        <strain evidence="3">HR1</strain>
    </source>
</reference>
<dbReference type="OrthoDB" id="2316331at2759"/>
<feature type="transmembrane region" description="Helical" evidence="1">
    <location>
        <begin position="162"/>
        <end position="182"/>
    </location>
</feature>
<organism evidence="2 4">
    <name type="scientific">Rhizophagus clarus</name>
    <dbReference type="NCBI Taxonomy" id="94130"/>
    <lineage>
        <taxon>Eukaryota</taxon>
        <taxon>Fungi</taxon>
        <taxon>Fungi incertae sedis</taxon>
        <taxon>Mucoromycota</taxon>
        <taxon>Glomeromycotina</taxon>
        <taxon>Glomeromycetes</taxon>
        <taxon>Glomerales</taxon>
        <taxon>Glomeraceae</taxon>
        <taxon>Rhizophagus</taxon>
    </lineage>
</organism>
<name>A0A2Z6QSC6_9GLOM</name>
<proteinExistence type="predicted"/>
<dbReference type="EMBL" id="BEXD01001213">
    <property type="protein sequence ID" value="GBB92950.1"/>
    <property type="molecule type" value="Genomic_DNA"/>
</dbReference>
<evidence type="ECO:0000256" key="1">
    <source>
        <dbReference type="SAM" id="Phobius"/>
    </source>
</evidence>
<feature type="transmembrane region" description="Helical" evidence="1">
    <location>
        <begin position="61"/>
        <end position="80"/>
    </location>
</feature>
<protein>
    <submittedName>
        <fullName evidence="2">Uncharacterized protein</fullName>
    </submittedName>
</protein>
<dbReference type="Proteomes" id="UP000247702">
    <property type="component" value="Unassembled WGS sequence"/>
</dbReference>
<keyword evidence="4" id="KW-1185">Reference proteome</keyword>